<evidence type="ECO:0000313" key="6">
    <source>
        <dbReference type="Proteomes" id="UP001206483"/>
    </source>
</evidence>
<keyword evidence="6" id="KW-1185">Reference proteome</keyword>
<dbReference type="Proteomes" id="UP001206483">
    <property type="component" value="Unassembled WGS sequence"/>
</dbReference>
<feature type="compositionally biased region" description="Low complexity" evidence="2">
    <location>
        <begin position="47"/>
        <end position="58"/>
    </location>
</feature>
<feature type="coiled-coil region" evidence="1">
    <location>
        <begin position="186"/>
        <end position="213"/>
    </location>
</feature>
<keyword evidence="3" id="KW-0472">Membrane</keyword>
<evidence type="ECO:0000256" key="1">
    <source>
        <dbReference type="SAM" id="Coils"/>
    </source>
</evidence>
<feature type="compositionally biased region" description="Low complexity" evidence="2">
    <location>
        <begin position="293"/>
        <end position="305"/>
    </location>
</feature>
<dbReference type="RefSeq" id="WP_253794230.1">
    <property type="nucleotide sequence ID" value="NZ_BAAAUB010000013.1"/>
</dbReference>
<organism evidence="5 6">
    <name type="scientific">Kitasatospora paracochleata</name>
    <dbReference type="NCBI Taxonomy" id="58354"/>
    <lineage>
        <taxon>Bacteria</taxon>
        <taxon>Bacillati</taxon>
        <taxon>Actinomycetota</taxon>
        <taxon>Actinomycetes</taxon>
        <taxon>Kitasatosporales</taxon>
        <taxon>Streptomycetaceae</taxon>
        <taxon>Kitasatospora</taxon>
    </lineage>
</organism>
<name>A0ABT1ISW1_9ACTN</name>
<feature type="region of interest" description="Disordered" evidence="2">
    <location>
        <begin position="17"/>
        <end position="61"/>
    </location>
</feature>
<keyword evidence="1" id="KW-0175">Coiled coil</keyword>
<proteinExistence type="predicted"/>
<keyword evidence="3" id="KW-1133">Transmembrane helix</keyword>
<protein>
    <recommendedName>
        <fullName evidence="4">DUF4349 domain-containing protein</fullName>
    </recommendedName>
</protein>
<evidence type="ECO:0000313" key="5">
    <source>
        <dbReference type="EMBL" id="MCP2307996.1"/>
    </source>
</evidence>
<dbReference type="Pfam" id="PF14257">
    <property type="entry name" value="DUF4349"/>
    <property type="match status" value="1"/>
</dbReference>
<feature type="region of interest" description="Disordered" evidence="2">
    <location>
        <begin position="292"/>
        <end position="318"/>
    </location>
</feature>
<feature type="compositionally biased region" description="Low complexity" evidence="2">
    <location>
        <begin position="17"/>
        <end position="40"/>
    </location>
</feature>
<gene>
    <name evidence="5" type="ORF">FHR36_001088</name>
</gene>
<dbReference type="EMBL" id="JAMZDX010000001">
    <property type="protein sequence ID" value="MCP2307996.1"/>
    <property type="molecule type" value="Genomic_DNA"/>
</dbReference>
<feature type="domain" description="DUF4349" evidence="4">
    <location>
        <begin position="69"/>
        <end position="284"/>
    </location>
</feature>
<evidence type="ECO:0000259" key="4">
    <source>
        <dbReference type="Pfam" id="PF14257"/>
    </source>
</evidence>
<keyword evidence="3" id="KW-0812">Transmembrane</keyword>
<accession>A0ABT1ISW1</accession>
<evidence type="ECO:0000256" key="3">
    <source>
        <dbReference type="SAM" id="Phobius"/>
    </source>
</evidence>
<sequence>MAVAAAVLLAGGCSASHGSGASSDRAAPAVAHAGAPEKAPGAGGGAAPAVAGDKATAPGQGSTAVAAPRLIAYKAQLSVRVTAVEGARTRALALVDTAGGYVAGEDRSAGRDGVADGTTLTLKVPSAEHRKTLDALAALGTTLALTSSADDVTQQVADVDSRLKSQQASVDRVRALMAEAKSLSDVVSLESELSRREADLEALQRQQQELAGRTSLSTITLQLVAEHTEAAVAPAHEKGFWASVGGALAAGWHGLVATVRVVLMVLAGAAPFLLVLSPLGWMLWRLRRRRSAAPRTTATAPDPWASGGSAGETAPDRT</sequence>
<feature type="transmembrane region" description="Helical" evidence="3">
    <location>
        <begin position="261"/>
        <end position="284"/>
    </location>
</feature>
<comment type="caution">
    <text evidence="5">The sequence shown here is derived from an EMBL/GenBank/DDBJ whole genome shotgun (WGS) entry which is preliminary data.</text>
</comment>
<dbReference type="InterPro" id="IPR025645">
    <property type="entry name" value="DUF4349"/>
</dbReference>
<reference evidence="5 6" key="1">
    <citation type="submission" date="2022-06" db="EMBL/GenBank/DDBJ databases">
        <title>Sequencing the genomes of 1000 actinobacteria strains.</title>
        <authorList>
            <person name="Klenk H.-P."/>
        </authorList>
    </citation>
    <scope>NUCLEOTIDE SEQUENCE [LARGE SCALE GENOMIC DNA]</scope>
    <source>
        <strain evidence="5 6">DSM 41656</strain>
    </source>
</reference>
<evidence type="ECO:0000256" key="2">
    <source>
        <dbReference type="SAM" id="MobiDB-lite"/>
    </source>
</evidence>